<dbReference type="EMBL" id="JAVMIP010000015">
    <property type="protein sequence ID" value="MDS3861659.1"/>
    <property type="molecule type" value="Genomic_DNA"/>
</dbReference>
<keyword evidence="4" id="KW-1185">Reference proteome</keyword>
<feature type="transmembrane region" description="Helical" evidence="2">
    <location>
        <begin position="61"/>
        <end position="81"/>
    </location>
</feature>
<dbReference type="AlphaFoldDB" id="A0AAE4JZ32"/>
<keyword evidence="2" id="KW-0812">Transmembrane</keyword>
<accession>A0AAE4JZ32</accession>
<evidence type="ECO:0000256" key="1">
    <source>
        <dbReference type="SAM" id="MobiDB-lite"/>
    </source>
</evidence>
<evidence type="ECO:0000256" key="2">
    <source>
        <dbReference type="SAM" id="Phobius"/>
    </source>
</evidence>
<gene>
    <name evidence="3" type="ORF">RIF25_12670</name>
</gene>
<feature type="region of interest" description="Disordered" evidence="1">
    <location>
        <begin position="131"/>
        <end position="161"/>
    </location>
</feature>
<organism evidence="3 4">
    <name type="scientific">Pseudocalidococcus azoricus BACA0444</name>
    <dbReference type="NCBI Taxonomy" id="2918990"/>
    <lineage>
        <taxon>Bacteria</taxon>
        <taxon>Bacillati</taxon>
        <taxon>Cyanobacteriota</taxon>
        <taxon>Cyanophyceae</taxon>
        <taxon>Acaryochloridales</taxon>
        <taxon>Thermosynechococcaceae</taxon>
        <taxon>Pseudocalidococcus</taxon>
        <taxon>Pseudocalidococcus azoricus</taxon>
    </lineage>
</organism>
<keyword evidence="2" id="KW-0472">Membrane</keyword>
<sequence>MMATTFMGLLVSGSIKHPTPLAIGALLGLLIPIFFLAVVHKSLFRRQVPGWFPRWSSWYEGTAIIVGSILTFLVMTPFAYASCGRYFRYYSSYCHYTDQKIGMILTIGLVFGAFFFQSEYLIRDAIGNRKKASKPKVSQPAQPTIKPQNPDVEPPQKLQSNSLLSELARLKKELGR</sequence>
<dbReference type="RefSeq" id="WP_322878894.1">
    <property type="nucleotide sequence ID" value="NZ_JAVMIP010000015.1"/>
</dbReference>
<proteinExistence type="predicted"/>
<protein>
    <submittedName>
        <fullName evidence="3">Uncharacterized protein</fullName>
    </submittedName>
</protein>
<keyword evidence="2" id="KW-1133">Transmembrane helix</keyword>
<feature type="transmembrane region" description="Helical" evidence="2">
    <location>
        <begin position="101"/>
        <end position="122"/>
    </location>
</feature>
<reference evidence="4" key="1">
    <citation type="submission" date="2023-07" db="EMBL/GenBank/DDBJ databases">
        <authorList>
            <person name="Luz R."/>
            <person name="Cordeiro R."/>
            <person name="Fonseca A."/>
            <person name="Goncalves V."/>
        </authorList>
    </citation>
    <scope>NUCLEOTIDE SEQUENCE [LARGE SCALE GENOMIC DNA]</scope>
    <source>
        <strain evidence="4">BACA0444</strain>
    </source>
</reference>
<evidence type="ECO:0000313" key="4">
    <source>
        <dbReference type="Proteomes" id="UP001268256"/>
    </source>
</evidence>
<dbReference type="Proteomes" id="UP001268256">
    <property type="component" value="Unassembled WGS sequence"/>
</dbReference>
<name>A0AAE4JZ32_9CYAN</name>
<evidence type="ECO:0000313" key="3">
    <source>
        <dbReference type="EMBL" id="MDS3861659.1"/>
    </source>
</evidence>
<comment type="caution">
    <text evidence="3">The sequence shown here is derived from an EMBL/GenBank/DDBJ whole genome shotgun (WGS) entry which is preliminary data.</text>
</comment>
<feature type="transmembrane region" description="Helical" evidence="2">
    <location>
        <begin position="20"/>
        <end position="40"/>
    </location>
</feature>